<dbReference type="PANTHER" id="PTHR30441:SF4">
    <property type="entry name" value="PROTEIN ASMA"/>
    <property type="match status" value="1"/>
</dbReference>
<evidence type="ECO:0000256" key="2">
    <source>
        <dbReference type="SAM" id="Phobius"/>
    </source>
</evidence>
<protein>
    <recommendedName>
        <fullName evidence="3">AsmA domain-containing protein</fullName>
    </recommendedName>
</protein>
<proteinExistence type="predicted"/>
<dbReference type="GO" id="GO:0005886">
    <property type="term" value="C:plasma membrane"/>
    <property type="evidence" value="ECO:0007669"/>
    <property type="project" value="TreeGrafter"/>
</dbReference>
<gene>
    <name evidence="4" type="ORF">COA71_05355</name>
</gene>
<dbReference type="Pfam" id="PF05170">
    <property type="entry name" value="AsmA"/>
    <property type="match status" value="1"/>
</dbReference>
<sequence>MKKLIIIITGLISLSFAVIVVGVLFLINLDMNNYKDWLSEQFYERTGRDLVISGNIESSIYPWLGFEAEGLSISNPDGFSDADFLVADRIAFRIKLMPLLNQEYEIDTIELSGATLNLEVAANGMDNWSSFADANEQMPAAESGSGEGFTFNQLIIGGVAIESVQVNYIDQLNDQTISANNINMNIPELVYGEPLDLVMSFQLSATNPDLESAINLSSTLSYDLDNNIYALENLSLDFLDSLLEADLRSDNGSVNGSINFSTERTRELFGLLGQAELAERIDDRESGGENGINLSSTVSYNFEDNNYSVEDFNLEFLGSKLEADLRSNAGNVSGSINFNSERPQELFNLLGQDELAERIDDIQVLVYLDGNTDNIQLLPFDLNVSVSGSPLISPTNVHLYTNAEFDIEDENLMLNDFSLSALDLLLEGKFNISNVLSQPDISGEFDIESFNPKALSAALEFELPLTRDPDVLEKIAFSTSLNVNSESLELNRFILELDDTLITGSLNANDFNQPDISFDIALNTIDVDRYLAPEQTPASTSTANNAESTDPSFTSLQSLNLAGEVSIDELRVSGLTLSDVLLGLNANQGLIELAPVQANLYQGSYTGSVSLNVNNEEPQFTMQSTLQNINIEPLSNDFIGASYASGSGTINLALTGNGSNAQSILASLNGTADLALTDGVLEGVDVGAVLAQLETMIRSRQLLTVERGGQTAFDNLSASVQINNGIARSNDLLIQAPGFNVTGIGTLANLQNQSIDFDLLASVNAASASVESEEYDIGGYALPINCSGSMNSPSCLPDINSIVSAAIGNVLQEGLSNVLQEGIGGLLNQVLGTGNKSENAPEDTAETGEPAEESNMEQSDPVEELFNSVLDSLFN</sequence>
<evidence type="ECO:0000313" key="5">
    <source>
        <dbReference type="Proteomes" id="UP000228987"/>
    </source>
</evidence>
<feature type="region of interest" description="Disordered" evidence="1">
    <location>
        <begin position="834"/>
        <end position="863"/>
    </location>
</feature>
<dbReference type="InterPro" id="IPR052894">
    <property type="entry name" value="AsmA-related"/>
</dbReference>
<evidence type="ECO:0000256" key="1">
    <source>
        <dbReference type="SAM" id="MobiDB-lite"/>
    </source>
</evidence>
<dbReference type="PANTHER" id="PTHR30441">
    <property type="entry name" value="DUF748 DOMAIN-CONTAINING PROTEIN"/>
    <property type="match status" value="1"/>
</dbReference>
<feature type="domain" description="AsmA" evidence="3">
    <location>
        <begin position="1"/>
        <end position="732"/>
    </location>
</feature>
<dbReference type="Proteomes" id="UP000228987">
    <property type="component" value="Unassembled WGS sequence"/>
</dbReference>
<dbReference type="InterPro" id="IPR007844">
    <property type="entry name" value="AsmA"/>
</dbReference>
<keyword evidence="2" id="KW-0472">Membrane</keyword>
<feature type="transmembrane region" description="Helical" evidence="2">
    <location>
        <begin position="5"/>
        <end position="27"/>
    </location>
</feature>
<dbReference type="GO" id="GO:0090313">
    <property type="term" value="P:regulation of protein targeting to membrane"/>
    <property type="evidence" value="ECO:0007669"/>
    <property type="project" value="TreeGrafter"/>
</dbReference>
<evidence type="ECO:0000259" key="3">
    <source>
        <dbReference type="Pfam" id="PF05170"/>
    </source>
</evidence>
<dbReference type="EMBL" id="NVWI01000002">
    <property type="protein sequence ID" value="PCJ42922.1"/>
    <property type="molecule type" value="Genomic_DNA"/>
</dbReference>
<keyword evidence="2" id="KW-0812">Transmembrane</keyword>
<name>A0A2A5CGP0_9GAMM</name>
<keyword evidence="2" id="KW-1133">Transmembrane helix</keyword>
<comment type="caution">
    <text evidence="4">The sequence shown here is derived from an EMBL/GenBank/DDBJ whole genome shotgun (WGS) entry which is preliminary data.</text>
</comment>
<feature type="compositionally biased region" description="Acidic residues" evidence="1">
    <location>
        <begin position="840"/>
        <end position="863"/>
    </location>
</feature>
<dbReference type="AlphaFoldDB" id="A0A2A5CGP0"/>
<evidence type="ECO:0000313" key="4">
    <source>
        <dbReference type="EMBL" id="PCJ42922.1"/>
    </source>
</evidence>
<organism evidence="4 5">
    <name type="scientific">SAR86 cluster bacterium</name>
    <dbReference type="NCBI Taxonomy" id="2030880"/>
    <lineage>
        <taxon>Bacteria</taxon>
        <taxon>Pseudomonadati</taxon>
        <taxon>Pseudomonadota</taxon>
        <taxon>Gammaproteobacteria</taxon>
        <taxon>SAR86 cluster</taxon>
    </lineage>
</organism>
<accession>A0A2A5CGP0</accession>
<reference evidence="5" key="1">
    <citation type="submission" date="2017-08" db="EMBL/GenBank/DDBJ databases">
        <title>A dynamic microbial community with high functional redundancy inhabits the cold, oxic subseafloor aquifer.</title>
        <authorList>
            <person name="Tully B.J."/>
            <person name="Wheat C.G."/>
            <person name="Glazer B.T."/>
            <person name="Huber J.A."/>
        </authorList>
    </citation>
    <scope>NUCLEOTIDE SEQUENCE [LARGE SCALE GENOMIC DNA]</scope>
</reference>